<sequence length="778" mass="86982">MSITCLLGAMAFRHSWRSYQARILDDLEAHLDDRKLHIVAAPGAGKTVLGLEIIRKLGLRTLVLAPSLLVRDQWIDRLRSDFLSDPDVDLSQYVSTDPAADVVFRVSTYQSIHQRRGEALPACELLCLDEAHHLRKSWWHTLSQLAEHHDCVTLSLTATPPYDAVAHEWANYDALCGPIDAEISAPELVATSDLCPHQDLVYTAVTTCSAQYMRNVQEEAESFSQLRADREMLAQIAAHSWIVDCKKHADEILNNAQLFSAMLVYLRDAGCSVPTYARRLLQIEIADIPSLSWGWLEFLFAGLKKELPATILDVLARSGALHNDRITLPARKFTKRTEILQDDASRMQACLEIHALERSIRGPGLRQAILVDRVGRLSLKSALPTDGYNAASMFQRLLADGDPGDLAIMTGQFIVLPRGLAEGIESKDLPDAAGYVLLMGRSFDAAVTRANQAFRSGKVRVVIGTQAFLGQGWDAPSLNSLILGTNLSSFVAVNQLRGRALRIDRFAPEKSANIWHLAILPDEDVVGEDLTALVRRFACFARIDRDAGEIRSYFAPEQRSDVQNAKALRLARSYETLHSDWAEALDVGGDIGGRLVRESCVNWRQSQLILPRPRGVAHWFRGLIGQPIPEAEVERMLLRLARVVLESLRQLSEIRTDHDARLYVAKGAVGFSVGVQNASRFEETLFHDTLRELLNPVANPRYLIQLPSGLFRRNAQFFAVPSRFDGHKRRAQVFWRNWQAMVGRGTLTYTRTIAGRGVLQTARLKSAGHQSETHLLWR</sequence>
<reference evidence="2 3" key="1">
    <citation type="journal article" date="2016" name="ISME J.">
        <title>Global occurrence and heterogeneity of the Roseobacter-clade species Ruegeria mobilis.</title>
        <authorList>
            <person name="Sonnenschein E."/>
            <person name="Gram L."/>
        </authorList>
    </citation>
    <scope>NUCLEOTIDE SEQUENCE [LARGE SCALE GENOMIC DNA]</scope>
    <source>
        <strain evidence="2 3">F1926</strain>
        <plasmid evidence="2 3">unnamed1</plasmid>
    </source>
</reference>
<geneLocation type="plasmid" evidence="2 3">
    <name>unnamed1</name>
</geneLocation>
<dbReference type="InterPro" id="IPR050742">
    <property type="entry name" value="Helicase_Restrict-Modif_Enz"/>
</dbReference>
<accession>A0A1B1A9P8</accession>
<dbReference type="CDD" id="cd18785">
    <property type="entry name" value="SF2_C"/>
    <property type="match status" value="1"/>
</dbReference>
<dbReference type="RefSeq" id="WP_005613801.1">
    <property type="nucleotide sequence ID" value="NZ_CP015231.1"/>
</dbReference>
<dbReference type="PANTHER" id="PTHR47396:SF1">
    <property type="entry name" value="ATP-DEPENDENT HELICASE IRC3-RELATED"/>
    <property type="match status" value="1"/>
</dbReference>
<dbReference type="GO" id="GO:0005829">
    <property type="term" value="C:cytosol"/>
    <property type="evidence" value="ECO:0007669"/>
    <property type="project" value="TreeGrafter"/>
</dbReference>
<dbReference type="InterPro" id="IPR027417">
    <property type="entry name" value="P-loop_NTPase"/>
</dbReference>
<organism evidence="2 3">
    <name type="scientific">Tritonibacter mobilis F1926</name>
    <dbReference type="NCBI Taxonomy" id="1265309"/>
    <lineage>
        <taxon>Bacteria</taxon>
        <taxon>Pseudomonadati</taxon>
        <taxon>Pseudomonadota</taxon>
        <taxon>Alphaproteobacteria</taxon>
        <taxon>Rhodobacterales</taxon>
        <taxon>Paracoccaceae</taxon>
        <taxon>Tritonibacter</taxon>
    </lineage>
</organism>
<evidence type="ECO:0000313" key="3">
    <source>
        <dbReference type="Proteomes" id="UP000013243"/>
    </source>
</evidence>
<dbReference type="AlphaFoldDB" id="A0A1B1A9P8"/>
<dbReference type="Proteomes" id="UP000013243">
    <property type="component" value="Plasmid unnamed1"/>
</dbReference>
<dbReference type="EMBL" id="CP015231">
    <property type="protein sequence ID" value="ANP43279.1"/>
    <property type="molecule type" value="Genomic_DNA"/>
</dbReference>
<gene>
    <name evidence="2" type="ORF">K529_021215</name>
</gene>
<dbReference type="GO" id="GO:0003677">
    <property type="term" value="F:DNA binding"/>
    <property type="evidence" value="ECO:0007669"/>
    <property type="project" value="InterPro"/>
</dbReference>
<protein>
    <recommendedName>
        <fullName evidence="1">Helicase ATP-binding domain-containing protein</fullName>
    </recommendedName>
</protein>
<dbReference type="GeneID" id="28252412"/>
<dbReference type="SMART" id="SM00487">
    <property type="entry name" value="DEXDc"/>
    <property type="match status" value="1"/>
</dbReference>
<proteinExistence type="predicted"/>
<dbReference type="InterPro" id="IPR006935">
    <property type="entry name" value="Helicase/UvrB_N"/>
</dbReference>
<evidence type="ECO:0000259" key="1">
    <source>
        <dbReference type="PROSITE" id="PS51192"/>
    </source>
</evidence>
<dbReference type="InterPro" id="IPR014001">
    <property type="entry name" value="Helicase_ATP-bd"/>
</dbReference>
<keyword evidence="2" id="KW-0614">Plasmid</keyword>
<dbReference type="Gene3D" id="3.40.50.300">
    <property type="entry name" value="P-loop containing nucleotide triphosphate hydrolases"/>
    <property type="match status" value="2"/>
</dbReference>
<dbReference type="Pfam" id="PF04851">
    <property type="entry name" value="ResIII"/>
    <property type="match status" value="1"/>
</dbReference>
<dbReference type="PANTHER" id="PTHR47396">
    <property type="entry name" value="TYPE I RESTRICTION ENZYME ECOKI R PROTEIN"/>
    <property type="match status" value="1"/>
</dbReference>
<dbReference type="GO" id="GO:0016787">
    <property type="term" value="F:hydrolase activity"/>
    <property type="evidence" value="ECO:0007669"/>
    <property type="project" value="InterPro"/>
</dbReference>
<dbReference type="GO" id="GO:0005524">
    <property type="term" value="F:ATP binding"/>
    <property type="evidence" value="ECO:0007669"/>
    <property type="project" value="InterPro"/>
</dbReference>
<dbReference type="KEGG" id="rmb:K529_021215"/>
<dbReference type="SUPFAM" id="SSF52540">
    <property type="entry name" value="P-loop containing nucleoside triphosphate hydrolases"/>
    <property type="match status" value="2"/>
</dbReference>
<evidence type="ECO:0000313" key="2">
    <source>
        <dbReference type="EMBL" id="ANP43279.1"/>
    </source>
</evidence>
<dbReference type="PROSITE" id="PS51192">
    <property type="entry name" value="HELICASE_ATP_BIND_1"/>
    <property type="match status" value="1"/>
</dbReference>
<name>A0A1B1A9P8_9RHOB</name>
<dbReference type="OrthoDB" id="9758243at2"/>
<feature type="domain" description="Helicase ATP-binding" evidence="1">
    <location>
        <begin position="27"/>
        <end position="178"/>
    </location>
</feature>